<comment type="caution">
    <text evidence="7">The sequence shown here is derived from an EMBL/GenBank/DDBJ whole genome shotgun (WGS) entry which is preliminary data.</text>
</comment>
<comment type="subcellular location">
    <subcellularLocation>
        <location evidence="1">Membrane</location>
    </subcellularLocation>
</comment>
<dbReference type="GO" id="GO:0008610">
    <property type="term" value="P:lipid biosynthetic process"/>
    <property type="evidence" value="ECO:0007669"/>
    <property type="project" value="InterPro"/>
</dbReference>
<gene>
    <name evidence="7" type="ORF">PPL_08161</name>
</gene>
<dbReference type="AlphaFoldDB" id="D3BIS6"/>
<dbReference type="GO" id="GO:0016491">
    <property type="term" value="F:oxidoreductase activity"/>
    <property type="evidence" value="ECO:0007669"/>
    <property type="project" value="InterPro"/>
</dbReference>
<evidence type="ECO:0000256" key="2">
    <source>
        <dbReference type="ARBA" id="ARBA00022692"/>
    </source>
</evidence>
<feature type="domain" description="Fatty acid hydroxylase" evidence="6">
    <location>
        <begin position="99"/>
        <end position="233"/>
    </location>
</feature>
<keyword evidence="4 5" id="KW-0472">Membrane</keyword>
<dbReference type="EMBL" id="ADBJ01000037">
    <property type="protein sequence ID" value="EFA78700.1"/>
    <property type="molecule type" value="Genomic_DNA"/>
</dbReference>
<keyword evidence="8" id="KW-1185">Reference proteome</keyword>
<dbReference type="InterPro" id="IPR050307">
    <property type="entry name" value="Sterol_Desaturase_Related"/>
</dbReference>
<dbReference type="OMA" id="HHPWINT"/>
<name>D3BIS6_HETP5</name>
<evidence type="ECO:0000313" key="8">
    <source>
        <dbReference type="Proteomes" id="UP000001396"/>
    </source>
</evidence>
<feature type="transmembrane region" description="Helical" evidence="5">
    <location>
        <begin position="90"/>
        <end position="110"/>
    </location>
</feature>
<dbReference type="Pfam" id="PF04116">
    <property type="entry name" value="FA_hydroxylase"/>
    <property type="match status" value="1"/>
</dbReference>
<dbReference type="GO" id="GO:0016020">
    <property type="term" value="C:membrane"/>
    <property type="evidence" value="ECO:0007669"/>
    <property type="project" value="UniProtKB-SubCell"/>
</dbReference>
<feature type="transmembrane region" description="Helical" evidence="5">
    <location>
        <begin position="154"/>
        <end position="179"/>
    </location>
</feature>
<sequence length="282" mass="33459">MVTWTLLSVAGLFFIMLLSGIVFMKYYVRPTYEMWRWKTNPKFPSAEKVKDEILMMLKGMVTATFCPALALQLAQRGVTKAYCGVGDYGYGYLIISFFGVWIASDFYEFFYHRLGHKFDFFWNIHRYHHQFYNPSPFAVIADEYVDQLVRSAPLLIFPMIFPINMDLMFLQFAIFFYGYGSYLHWGYELNYPDAHHPIVNSAFQHYLHHAISIKNKPYHTGFFFKIWDQLFGSMYDGECFCCKCEQKKVERTKEKWLAIEKPDYSVLLRPSFWFSSNTKKAE</sequence>
<evidence type="ECO:0000256" key="3">
    <source>
        <dbReference type="ARBA" id="ARBA00022989"/>
    </source>
</evidence>
<dbReference type="InterPro" id="IPR006694">
    <property type="entry name" value="Fatty_acid_hydroxylase"/>
</dbReference>
<feature type="transmembrane region" description="Helical" evidence="5">
    <location>
        <begin position="6"/>
        <end position="28"/>
    </location>
</feature>
<dbReference type="Proteomes" id="UP000001396">
    <property type="component" value="Unassembled WGS sequence"/>
</dbReference>
<accession>D3BIS6</accession>
<protein>
    <recommendedName>
        <fullName evidence="6">Fatty acid hydroxylase domain-containing protein</fullName>
    </recommendedName>
</protein>
<organism evidence="7 8">
    <name type="scientific">Heterostelium pallidum (strain ATCC 26659 / Pp 5 / PN500)</name>
    <name type="common">Cellular slime mold</name>
    <name type="synonym">Polysphondylium pallidum</name>
    <dbReference type="NCBI Taxonomy" id="670386"/>
    <lineage>
        <taxon>Eukaryota</taxon>
        <taxon>Amoebozoa</taxon>
        <taxon>Evosea</taxon>
        <taxon>Eumycetozoa</taxon>
        <taxon>Dictyostelia</taxon>
        <taxon>Acytosteliales</taxon>
        <taxon>Acytosteliaceae</taxon>
        <taxon>Heterostelium</taxon>
    </lineage>
</organism>
<dbReference type="GO" id="GO:0005506">
    <property type="term" value="F:iron ion binding"/>
    <property type="evidence" value="ECO:0007669"/>
    <property type="project" value="InterPro"/>
</dbReference>
<dbReference type="InParanoid" id="D3BIS6"/>
<keyword evidence="3 5" id="KW-1133">Transmembrane helix</keyword>
<evidence type="ECO:0000256" key="5">
    <source>
        <dbReference type="SAM" id="Phobius"/>
    </source>
</evidence>
<evidence type="ECO:0000259" key="6">
    <source>
        <dbReference type="Pfam" id="PF04116"/>
    </source>
</evidence>
<evidence type="ECO:0000256" key="4">
    <source>
        <dbReference type="ARBA" id="ARBA00023136"/>
    </source>
</evidence>
<dbReference type="STRING" id="670386.D3BIS6"/>
<keyword evidence="2 5" id="KW-0812">Transmembrane</keyword>
<proteinExistence type="predicted"/>
<reference evidence="7 8" key="1">
    <citation type="journal article" date="2011" name="Genome Res.">
        <title>Phylogeny-wide analysis of social amoeba genomes highlights ancient origins for complex intercellular communication.</title>
        <authorList>
            <person name="Heidel A.J."/>
            <person name="Lawal H.M."/>
            <person name="Felder M."/>
            <person name="Schilde C."/>
            <person name="Helps N.R."/>
            <person name="Tunggal B."/>
            <person name="Rivero F."/>
            <person name="John U."/>
            <person name="Schleicher M."/>
            <person name="Eichinger L."/>
            <person name="Platzer M."/>
            <person name="Noegel A.A."/>
            <person name="Schaap P."/>
            <person name="Gloeckner G."/>
        </authorList>
    </citation>
    <scope>NUCLEOTIDE SEQUENCE [LARGE SCALE GENOMIC DNA]</scope>
    <source>
        <strain evidence="8">ATCC 26659 / Pp 5 / PN500</strain>
    </source>
</reference>
<dbReference type="RefSeq" id="XP_020430824.1">
    <property type="nucleotide sequence ID" value="XM_020578985.1"/>
</dbReference>
<feature type="transmembrane region" description="Helical" evidence="5">
    <location>
        <begin position="53"/>
        <end position="70"/>
    </location>
</feature>
<dbReference type="GeneID" id="31363641"/>
<dbReference type="PANTHER" id="PTHR11863">
    <property type="entry name" value="STEROL DESATURASE"/>
    <property type="match status" value="1"/>
</dbReference>
<evidence type="ECO:0000313" key="7">
    <source>
        <dbReference type="EMBL" id="EFA78700.1"/>
    </source>
</evidence>
<evidence type="ECO:0000256" key="1">
    <source>
        <dbReference type="ARBA" id="ARBA00004370"/>
    </source>
</evidence>